<dbReference type="Pfam" id="PF01527">
    <property type="entry name" value="HTH_Tnp_1"/>
    <property type="match status" value="1"/>
</dbReference>
<dbReference type="AlphaFoldDB" id="A0A238X749"/>
<dbReference type="Proteomes" id="UP000198384">
    <property type="component" value="Unassembled WGS sequence"/>
</dbReference>
<evidence type="ECO:0000313" key="2">
    <source>
        <dbReference type="EMBL" id="SNR53669.1"/>
    </source>
</evidence>
<accession>A0A238X749</accession>
<dbReference type="GO" id="GO:0006313">
    <property type="term" value="P:DNA transposition"/>
    <property type="evidence" value="ECO:0007669"/>
    <property type="project" value="InterPro"/>
</dbReference>
<keyword evidence="1" id="KW-0175">Coiled coil</keyword>
<name>A0A238X749_9FLAO</name>
<dbReference type="SUPFAM" id="SSF46689">
    <property type="entry name" value="Homeodomain-like"/>
    <property type="match status" value="1"/>
</dbReference>
<dbReference type="GO" id="GO:0003677">
    <property type="term" value="F:DNA binding"/>
    <property type="evidence" value="ECO:0007669"/>
    <property type="project" value="InterPro"/>
</dbReference>
<evidence type="ECO:0000313" key="3">
    <source>
        <dbReference type="Proteomes" id="UP000198384"/>
    </source>
</evidence>
<gene>
    <name evidence="2" type="ORF">SAMN06265371_104397</name>
</gene>
<evidence type="ECO:0000256" key="1">
    <source>
        <dbReference type="SAM" id="Coils"/>
    </source>
</evidence>
<sequence length="102" mass="11791">MSKTKRYDKEFKVMLVELMLSGHIAEDLGKEYGVHPVSIRGWKRSYLSNKESFTGSGTPSLTPEEKEIRELKRRLRDAEMERDILKKAVSIFSKNDRKSTGL</sequence>
<feature type="coiled-coil region" evidence="1">
    <location>
        <begin position="61"/>
        <end position="88"/>
    </location>
</feature>
<keyword evidence="3" id="KW-1185">Reference proteome</keyword>
<dbReference type="InterPro" id="IPR002514">
    <property type="entry name" value="Transposase_8"/>
</dbReference>
<organism evidence="2 3">
    <name type="scientific">Lutibacter agarilyticus</name>
    <dbReference type="NCBI Taxonomy" id="1109740"/>
    <lineage>
        <taxon>Bacteria</taxon>
        <taxon>Pseudomonadati</taxon>
        <taxon>Bacteroidota</taxon>
        <taxon>Flavobacteriia</taxon>
        <taxon>Flavobacteriales</taxon>
        <taxon>Flavobacteriaceae</taxon>
        <taxon>Lutibacter</taxon>
    </lineage>
</organism>
<reference evidence="2 3" key="1">
    <citation type="submission" date="2017-06" db="EMBL/GenBank/DDBJ databases">
        <authorList>
            <person name="Kim H.J."/>
            <person name="Triplett B.A."/>
        </authorList>
    </citation>
    <scope>NUCLEOTIDE SEQUENCE [LARGE SCALE GENOMIC DNA]</scope>
    <source>
        <strain evidence="2 3">DSM 29150</strain>
    </source>
</reference>
<protein>
    <submittedName>
        <fullName evidence="2">Transposase</fullName>
    </submittedName>
</protein>
<dbReference type="InterPro" id="IPR009057">
    <property type="entry name" value="Homeodomain-like_sf"/>
</dbReference>
<proteinExistence type="predicted"/>
<dbReference type="EMBL" id="FZNT01000004">
    <property type="protein sequence ID" value="SNR53669.1"/>
    <property type="molecule type" value="Genomic_DNA"/>
</dbReference>
<dbReference type="GO" id="GO:0004803">
    <property type="term" value="F:transposase activity"/>
    <property type="evidence" value="ECO:0007669"/>
    <property type="project" value="InterPro"/>
</dbReference>
<dbReference type="Gene3D" id="1.10.10.60">
    <property type="entry name" value="Homeodomain-like"/>
    <property type="match status" value="1"/>
</dbReference>